<reference evidence="1" key="1">
    <citation type="submission" date="2020-05" db="EMBL/GenBank/DDBJ databases">
        <authorList>
            <person name="Chiriac C."/>
            <person name="Salcher M."/>
            <person name="Ghai R."/>
            <person name="Kavagutti S V."/>
        </authorList>
    </citation>
    <scope>NUCLEOTIDE SEQUENCE</scope>
</reference>
<sequence>MLPKNRLGRDIAGKLKVYAGAEHPHAAQAPVPYVFTQVSQIIK</sequence>
<gene>
    <name evidence="1" type="ORF">UFOPK3482_00055</name>
</gene>
<proteinExistence type="predicted"/>
<evidence type="ECO:0000313" key="1">
    <source>
        <dbReference type="EMBL" id="CAB4880794.1"/>
    </source>
</evidence>
<dbReference type="GO" id="GO:0003735">
    <property type="term" value="F:structural constituent of ribosome"/>
    <property type="evidence" value="ECO:0007669"/>
    <property type="project" value="InterPro"/>
</dbReference>
<dbReference type="GO" id="GO:0006412">
    <property type="term" value="P:translation"/>
    <property type="evidence" value="ECO:0007669"/>
    <property type="project" value="InterPro"/>
</dbReference>
<dbReference type="EMBL" id="CAFBLZ010000003">
    <property type="protein sequence ID" value="CAB4880794.1"/>
    <property type="molecule type" value="Genomic_DNA"/>
</dbReference>
<protein>
    <submittedName>
        <fullName evidence="1">Unannotated protein</fullName>
    </submittedName>
</protein>
<accession>A0A6J7EI61</accession>
<dbReference type="InterPro" id="IPR036899">
    <property type="entry name" value="Ribosomal_uL13_sf"/>
</dbReference>
<dbReference type="SUPFAM" id="SSF52161">
    <property type="entry name" value="Ribosomal protein L13"/>
    <property type="match status" value="1"/>
</dbReference>
<dbReference type="AlphaFoldDB" id="A0A6J7EI61"/>
<organism evidence="1">
    <name type="scientific">freshwater metagenome</name>
    <dbReference type="NCBI Taxonomy" id="449393"/>
    <lineage>
        <taxon>unclassified sequences</taxon>
        <taxon>metagenomes</taxon>
        <taxon>ecological metagenomes</taxon>
    </lineage>
</organism>
<dbReference type="GO" id="GO:0005840">
    <property type="term" value="C:ribosome"/>
    <property type="evidence" value="ECO:0007669"/>
    <property type="project" value="InterPro"/>
</dbReference>
<name>A0A6J7EI61_9ZZZZ</name>
<dbReference type="Gene3D" id="3.90.1180.10">
    <property type="entry name" value="Ribosomal protein L13"/>
    <property type="match status" value="1"/>
</dbReference>